<dbReference type="InterPro" id="IPR003615">
    <property type="entry name" value="HNH_nuc"/>
</dbReference>
<protein>
    <submittedName>
        <fullName evidence="3">DUF222 domain-containing protein</fullName>
    </submittedName>
</protein>
<accession>A0A6N7EKQ5</accession>
<keyword evidence="4" id="KW-1185">Reference proteome</keyword>
<reference evidence="3 4" key="1">
    <citation type="submission" date="2019-10" db="EMBL/GenBank/DDBJ databases">
        <title>Georgenia wutianyii sp. nov. and Georgenia yuyongxinii sp. nov. isolated from plateau pika (Ochotona curzoniae) in the Qinghai-Tibet plateau of China.</title>
        <authorList>
            <person name="Tian Z."/>
        </authorList>
    </citation>
    <scope>NUCLEOTIDE SEQUENCE [LARGE SCALE GENOMIC DNA]</scope>
    <source>
        <strain evidence="3 4">JCM 19765</strain>
    </source>
</reference>
<dbReference type="Proteomes" id="UP000437709">
    <property type="component" value="Unassembled WGS sequence"/>
</dbReference>
<dbReference type="Pfam" id="PF02720">
    <property type="entry name" value="DUF222"/>
    <property type="match status" value="1"/>
</dbReference>
<feature type="compositionally biased region" description="Polar residues" evidence="1">
    <location>
        <begin position="573"/>
        <end position="582"/>
    </location>
</feature>
<evidence type="ECO:0000259" key="2">
    <source>
        <dbReference type="Pfam" id="PF02720"/>
    </source>
</evidence>
<name>A0A6N7EKQ5_9MICO</name>
<proteinExistence type="predicted"/>
<feature type="compositionally biased region" description="Gly residues" evidence="1">
    <location>
        <begin position="543"/>
        <end position="565"/>
    </location>
</feature>
<evidence type="ECO:0000256" key="1">
    <source>
        <dbReference type="SAM" id="MobiDB-lite"/>
    </source>
</evidence>
<evidence type="ECO:0000313" key="3">
    <source>
        <dbReference type="EMBL" id="MPV37658.1"/>
    </source>
</evidence>
<dbReference type="RefSeq" id="WP_152195504.1">
    <property type="nucleotide sequence ID" value="NZ_VUKD01000003.1"/>
</dbReference>
<organism evidence="3 4">
    <name type="scientific">Georgenia subflava</name>
    <dbReference type="NCBI Taxonomy" id="1622177"/>
    <lineage>
        <taxon>Bacteria</taxon>
        <taxon>Bacillati</taxon>
        <taxon>Actinomycetota</taxon>
        <taxon>Actinomycetes</taxon>
        <taxon>Micrococcales</taxon>
        <taxon>Bogoriellaceae</taxon>
        <taxon>Georgenia</taxon>
    </lineage>
</organism>
<dbReference type="AlphaFoldDB" id="A0A6N7EKQ5"/>
<feature type="region of interest" description="Disordered" evidence="1">
    <location>
        <begin position="519"/>
        <end position="582"/>
    </location>
</feature>
<feature type="compositionally biased region" description="Low complexity" evidence="1">
    <location>
        <begin position="15"/>
        <end position="26"/>
    </location>
</feature>
<dbReference type="CDD" id="cd00085">
    <property type="entry name" value="HNHc"/>
    <property type="match status" value="1"/>
</dbReference>
<feature type="region of interest" description="Disordered" evidence="1">
    <location>
        <begin position="1"/>
        <end position="26"/>
    </location>
</feature>
<sequence length="582" mass="60392">MLEDEVSGSAGGAPVGPDGVPVDGGVPVVGRDAVPVDGPADAVEFSPLEARVRGRVSSYRRAVGVVCVDARRVTATGCAAGGSGVDFARPPGVWELESMVLDPDEVDARRSPHGLVSVAARFLEDQPGGPVLAHVLAALEPAGVGEQELIEAIAGFERLASWAMSTQARFVAELTDRRGSGSNALTEAGAEIGARLGTTTKAGEAKVHFASGLCLFPKVADALTTGTIDTKKAGILSSREPGMSIEDYRKAVDELLDQAGELSGTKLKARLRKAALTIDPDAGAKRRVKEHADRRVVFDPAPDAMAWISAYVRADDAARVRTILDAVAKAAKGNKDTDPRTLDQVRADAFVDVFTTLAAKGVDLTGHPLPTRTGGGVSVQVTVGAGTLLGVDDEPGMLGGYGPIPADLARQIAQDGTWRALFTDADGQFRALGTKKYRPGADLTRTIVARDVTCTFPGCRQPAVCCDLDHIVAYDPACAARIAQTTEVNLHPLCRRHHNLKTNKKWGARRAADGTIVWTAPTGHTYRRRPEPIPGTPTSRSAAGGGGGPDGGGAGGRGSGGGNSGGASPPDPQQNADDTPPF</sequence>
<gene>
    <name evidence="3" type="ORF">GB881_11515</name>
</gene>
<comment type="caution">
    <text evidence="3">The sequence shown here is derived from an EMBL/GenBank/DDBJ whole genome shotgun (WGS) entry which is preliminary data.</text>
</comment>
<evidence type="ECO:0000313" key="4">
    <source>
        <dbReference type="Proteomes" id="UP000437709"/>
    </source>
</evidence>
<dbReference type="EMBL" id="WHPC01000044">
    <property type="protein sequence ID" value="MPV37658.1"/>
    <property type="molecule type" value="Genomic_DNA"/>
</dbReference>
<feature type="domain" description="DUF222" evidence="2">
    <location>
        <begin position="165"/>
        <end position="451"/>
    </location>
</feature>
<dbReference type="OrthoDB" id="5197219at2"/>
<dbReference type="InterPro" id="IPR003870">
    <property type="entry name" value="DUF222"/>
</dbReference>